<reference evidence="3" key="2">
    <citation type="submission" date="2015-01" db="EMBL/GenBank/DDBJ databases">
        <title>Evolutionary Origins and Diversification of the Mycorrhizal Mutualists.</title>
        <authorList>
            <consortium name="DOE Joint Genome Institute"/>
            <consortium name="Mycorrhizal Genomics Consortium"/>
            <person name="Kohler A."/>
            <person name="Kuo A."/>
            <person name="Nagy L.G."/>
            <person name="Floudas D."/>
            <person name="Copeland A."/>
            <person name="Barry K.W."/>
            <person name="Cichocki N."/>
            <person name="Veneault-Fourrey C."/>
            <person name="LaButti K."/>
            <person name="Lindquist E.A."/>
            <person name="Lipzen A."/>
            <person name="Lundell T."/>
            <person name="Morin E."/>
            <person name="Murat C."/>
            <person name="Riley R."/>
            <person name="Ohm R."/>
            <person name="Sun H."/>
            <person name="Tunlid A."/>
            <person name="Henrissat B."/>
            <person name="Grigoriev I.V."/>
            <person name="Hibbett D.S."/>
            <person name="Martin F."/>
        </authorList>
    </citation>
    <scope>NUCLEOTIDE SEQUENCE [LARGE SCALE GENOMIC DNA]</scope>
    <source>
        <strain evidence="3">MUT 4182</strain>
    </source>
</reference>
<accession>A0A0C3Q888</accession>
<dbReference type="OrthoDB" id="3169777at2759"/>
<feature type="region of interest" description="Disordered" evidence="1">
    <location>
        <begin position="1"/>
        <end position="76"/>
    </location>
</feature>
<dbReference type="AlphaFoldDB" id="A0A0C3Q888"/>
<feature type="compositionally biased region" description="Polar residues" evidence="1">
    <location>
        <begin position="17"/>
        <end position="44"/>
    </location>
</feature>
<dbReference type="Proteomes" id="UP000054248">
    <property type="component" value="Unassembled WGS sequence"/>
</dbReference>
<proteinExistence type="predicted"/>
<protein>
    <submittedName>
        <fullName evidence="2">Uncharacterized protein</fullName>
    </submittedName>
</protein>
<dbReference type="HOGENOM" id="CLU_1983213_0_0_1"/>
<evidence type="ECO:0000313" key="2">
    <source>
        <dbReference type="EMBL" id="KIO20456.1"/>
    </source>
</evidence>
<gene>
    <name evidence="2" type="ORF">M407DRAFT_137113</name>
</gene>
<feature type="compositionally biased region" description="Polar residues" evidence="1">
    <location>
        <begin position="57"/>
        <end position="76"/>
    </location>
</feature>
<dbReference type="EMBL" id="KN823174">
    <property type="protein sequence ID" value="KIO20456.1"/>
    <property type="molecule type" value="Genomic_DNA"/>
</dbReference>
<evidence type="ECO:0000313" key="3">
    <source>
        <dbReference type="Proteomes" id="UP000054248"/>
    </source>
</evidence>
<organism evidence="2 3">
    <name type="scientific">Tulasnella calospora MUT 4182</name>
    <dbReference type="NCBI Taxonomy" id="1051891"/>
    <lineage>
        <taxon>Eukaryota</taxon>
        <taxon>Fungi</taxon>
        <taxon>Dikarya</taxon>
        <taxon>Basidiomycota</taxon>
        <taxon>Agaricomycotina</taxon>
        <taxon>Agaricomycetes</taxon>
        <taxon>Cantharellales</taxon>
        <taxon>Tulasnellaceae</taxon>
        <taxon>Tulasnella</taxon>
    </lineage>
</organism>
<sequence>MPQRTQSCPSPKAPVSPNAQTTSTNPVSPLQDSTFRTMSPQRRANTCPAECPKRPQNKGQSAQDHQDAPYTTTPQALGTELPDFVLFGAIPGASEWQISQNADANTVYSTIGVENSVTVEILPTDW</sequence>
<reference evidence="2 3" key="1">
    <citation type="submission" date="2014-04" db="EMBL/GenBank/DDBJ databases">
        <authorList>
            <consortium name="DOE Joint Genome Institute"/>
            <person name="Kuo A."/>
            <person name="Girlanda M."/>
            <person name="Perotto S."/>
            <person name="Kohler A."/>
            <person name="Nagy L.G."/>
            <person name="Floudas D."/>
            <person name="Copeland A."/>
            <person name="Barry K.W."/>
            <person name="Cichocki N."/>
            <person name="Veneault-Fourrey C."/>
            <person name="LaButti K."/>
            <person name="Lindquist E.A."/>
            <person name="Lipzen A."/>
            <person name="Lundell T."/>
            <person name="Morin E."/>
            <person name="Murat C."/>
            <person name="Sun H."/>
            <person name="Tunlid A."/>
            <person name="Henrissat B."/>
            <person name="Grigoriev I.V."/>
            <person name="Hibbett D.S."/>
            <person name="Martin F."/>
            <person name="Nordberg H.P."/>
            <person name="Cantor M.N."/>
            <person name="Hua S.X."/>
        </authorList>
    </citation>
    <scope>NUCLEOTIDE SEQUENCE [LARGE SCALE GENOMIC DNA]</scope>
    <source>
        <strain evidence="2 3">MUT 4182</strain>
    </source>
</reference>
<name>A0A0C3Q888_9AGAM</name>
<keyword evidence="3" id="KW-1185">Reference proteome</keyword>
<evidence type="ECO:0000256" key="1">
    <source>
        <dbReference type="SAM" id="MobiDB-lite"/>
    </source>
</evidence>